<feature type="chain" id="PRO_5045647499" description="Outer membrane beta-barrel domain-containing protein" evidence="2">
    <location>
        <begin position="21"/>
        <end position="282"/>
    </location>
</feature>
<keyword evidence="2" id="KW-0732">Signal</keyword>
<evidence type="ECO:0000313" key="4">
    <source>
        <dbReference type="Proteomes" id="UP001291309"/>
    </source>
</evidence>
<dbReference type="EMBL" id="JAXIVS010000003">
    <property type="protein sequence ID" value="MDY7226581.1"/>
    <property type="molecule type" value="Genomic_DNA"/>
</dbReference>
<evidence type="ECO:0000256" key="1">
    <source>
        <dbReference type="SAM" id="MobiDB-lite"/>
    </source>
</evidence>
<comment type="caution">
    <text evidence="3">The sequence shown here is derived from an EMBL/GenBank/DDBJ whole genome shotgun (WGS) entry which is preliminary data.</text>
</comment>
<sequence>MIRSALLLVAVLGLPSVARAGEEPPPASASPEADTPEQQEKEAPPPEEAQEDKTLERYRTPIEVLSERMIGVASRAVRFDWRKKRLGFGLIGSQLLELNNFSSARFGGFVRKPVGSFMGELAITRVLTWGSDSTDKLALTPYRQTGRPSRIELDLNVGYPLAEGVATSRPGFFPATELVFSANAGVRYAYYPGALSGATFGEVARSLVAPRLSEDERENLEGKLPPGMQIDGGRYNLLAGLGLDVYFQTGGFFTPRAMVALPITGSDLGLWWELTFSAGWMF</sequence>
<keyword evidence="4" id="KW-1185">Reference proteome</keyword>
<feature type="signal peptide" evidence="2">
    <location>
        <begin position="1"/>
        <end position="20"/>
    </location>
</feature>
<dbReference type="RefSeq" id="WP_321545312.1">
    <property type="nucleotide sequence ID" value="NZ_JAXIVS010000003.1"/>
</dbReference>
<proteinExistence type="predicted"/>
<evidence type="ECO:0000256" key="2">
    <source>
        <dbReference type="SAM" id="SignalP"/>
    </source>
</evidence>
<gene>
    <name evidence="3" type="ORF">SYV04_09295</name>
</gene>
<evidence type="ECO:0008006" key="5">
    <source>
        <dbReference type="Google" id="ProtNLM"/>
    </source>
</evidence>
<protein>
    <recommendedName>
        <fullName evidence="5">Outer membrane beta-barrel domain-containing protein</fullName>
    </recommendedName>
</protein>
<accession>A0ABU5GZF4</accession>
<evidence type="ECO:0000313" key="3">
    <source>
        <dbReference type="EMBL" id="MDY7226581.1"/>
    </source>
</evidence>
<dbReference type="Proteomes" id="UP001291309">
    <property type="component" value="Unassembled WGS sequence"/>
</dbReference>
<reference evidence="3 4" key="1">
    <citation type="submission" date="2023-12" db="EMBL/GenBank/DDBJ databases">
        <title>the genome sequence of Hyalangium sp. s54d21.</title>
        <authorList>
            <person name="Zhang X."/>
        </authorList>
    </citation>
    <scope>NUCLEOTIDE SEQUENCE [LARGE SCALE GENOMIC DNA]</scope>
    <source>
        <strain evidence="4">s54d21</strain>
    </source>
</reference>
<name>A0ABU5GZF4_9BACT</name>
<feature type="region of interest" description="Disordered" evidence="1">
    <location>
        <begin position="19"/>
        <end position="58"/>
    </location>
</feature>
<organism evidence="3 4">
    <name type="scientific">Hyalangium rubrum</name>
    <dbReference type="NCBI Taxonomy" id="3103134"/>
    <lineage>
        <taxon>Bacteria</taxon>
        <taxon>Pseudomonadati</taxon>
        <taxon>Myxococcota</taxon>
        <taxon>Myxococcia</taxon>
        <taxon>Myxococcales</taxon>
        <taxon>Cystobacterineae</taxon>
        <taxon>Archangiaceae</taxon>
        <taxon>Hyalangium</taxon>
    </lineage>
</organism>